<dbReference type="AlphaFoldDB" id="A0A1T4X244"/>
<keyword evidence="2" id="KW-1185">Reference proteome</keyword>
<protein>
    <submittedName>
        <fullName evidence="1">Uncharacterized protein</fullName>
    </submittedName>
</protein>
<dbReference type="STRING" id="1121449.SAMN02745704_01605"/>
<reference evidence="1 2" key="1">
    <citation type="submission" date="2017-02" db="EMBL/GenBank/DDBJ databases">
        <authorList>
            <person name="Peterson S.W."/>
        </authorList>
    </citation>
    <scope>NUCLEOTIDE SEQUENCE [LARGE SCALE GENOMIC DNA]</scope>
    <source>
        <strain evidence="1 2">DSM 16080</strain>
    </source>
</reference>
<proteinExistence type="predicted"/>
<accession>A0A1T4X244</accession>
<dbReference type="EMBL" id="FUYC01000006">
    <property type="protein sequence ID" value="SKA83218.1"/>
    <property type="molecule type" value="Genomic_DNA"/>
</dbReference>
<name>A0A1T4X244_9BACT</name>
<sequence>MVLSENEAKFKFCPLLKTTEDKMKFCQGSMCMMWRRHDKDKDKGWCGLAGKPLNAAG</sequence>
<evidence type="ECO:0000313" key="2">
    <source>
        <dbReference type="Proteomes" id="UP000190027"/>
    </source>
</evidence>
<dbReference type="RefSeq" id="WP_200806779.1">
    <property type="nucleotide sequence ID" value="NZ_FUYC01000006.1"/>
</dbReference>
<evidence type="ECO:0000313" key="1">
    <source>
        <dbReference type="EMBL" id="SKA83218.1"/>
    </source>
</evidence>
<organism evidence="1 2">
    <name type="scientific">Paucidesulfovibrio gracilis DSM 16080</name>
    <dbReference type="NCBI Taxonomy" id="1121449"/>
    <lineage>
        <taxon>Bacteria</taxon>
        <taxon>Pseudomonadati</taxon>
        <taxon>Thermodesulfobacteriota</taxon>
        <taxon>Desulfovibrionia</taxon>
        <taxon>Desulfovibrionales</taxon>
        <taxon>Desulfovibrionaceae</taxon>
        <taxon>Paucidesulfovibrio</taxon>
    </lineage>
</organism>
<dbReference type="Proteomes" id="UP000190027">
    <property type="component" value="Unassembled WGS sequence"/>
</dbReference>
<gene>
    <name evidence="1" type="ORF">SAMN02745704_01605</name>
</gene>